<dbReference type="EMBL" id="BSOT01000005">
    <property type="protein sequence ID" value="GLR71036.1"/>
    <property type="molecule type" value="Genomic_DNA"/>
</dbReference>
<gene>
    <name evidence="2" type="ORF">GCM10007852_19440</name>
</gene>
<reference evidence="2" key="2">
    <citation type="submission" date="2023-01" db="EMBL/GenBank/DDBJ databases">
        <title>Draft genome sequence of Agaribacter marinus strain NBRC 110023.</title>
        <authorList>
            <person name="Sun Q."/>
            <person name="Mori K."/>
        </authorList>
    </citation>
    <scope>NUCLEOTIDE SEQUENCE</scope>
    <source>
        <strain evidence="2">NBRC 110023</strain>
    </source>
</reference>
<dbReference type="Proteomes" id="UP001156601">
    <property type="component" value="Unassembled WGS sequence"/>
</dbReference>
<evidence type="ECO:0000313" key="2">
    <source>
        <dbReference type="EMBL" id="GLR71036.1"/>
    </source>
</evidence>
<dbReference type="InterPro" id="IPR007433">
    <property type="entry name" value="DUF481"/>
</dbReference>
<accession>A0AA37SZV1</accession>
<feature type="chain" id="PRO_5041429056" description="DUF481 domain-containing protein" evidence="1">
    <location>
        <begin position="23"/>
        <end position="247"/>
    </location>
</feature>
<protein>
    <recommendedName>
        <fullName evidence="4">DUF481 domain-containing protein</fullName>
    </recommendedName>
</protein>
<proteinExistence type="predicted"/>
<evidence type="ECO:0008006" key="4">
    <source>
        <dbReference type="Google" id="ProtNLM"/>
    </source>
</evidence>
<sequence>MKLRALTSAIALSLVGGSIAFAEEKKDFTMDGEFGFIVTTGNTETSSASAALNATQELESWSNTYVIKGLYKQDTIEDEGEEVERTTAQKFFASGQGNYKLENPDHRLFAFASYEDDRFSNFKYQSTLAAGWNQKVWEDDVSSFEYSIGPGYSFAKTQDDESQNNAIARASLGYQWNISETAKFTQAFSTEIGSDNTKSRAETALTAQIAGNLSMKFSIKFDHNTDVNPGIEKLDTETAATLVYSFF</sequence>
<feature type="signal peptide" evidence="1">
    <location>
        <begin position="1"/>
        <end position="22"/>
    </location>
</feature>
<reference evidence="2" key="1">
    <citation type="journal article" date="2014" name="Int. J. Syst. Evol. Microbiol.">
        <title>Complete genome sequence of Corynebacterium casei LMG S-19264T (=DSM 44701T), isolated from a smear-ripened cheese.</title>
        <authorList>
            <consortium name="US DOE Joint Genome Institute (JGI-PGF)"/>
            <person name="Walter F."/>
            <person name="Albersmeier A."/>
            <person name="Kalinowski J."/>
            <person name="Ruckert C."/>
        </authorList>
    </citation>
    <scope>NUCLEOTIDE SEQUENCE</scope>
    <source>
        <strain evidence="2">NBRC 110023</strain>
    </source>
</reference>
<evidence type="ECO:0000256" key="1">
    <source>
        <dbReference type="SAM" id="SignalP"/>
    </source>
</evidence>
<organism evidence="2 3">
    <name type="scientific">Agaribacter marinus</name>
    <dbReference type="NCBI Taxonomy" id="1431249"/>
    <lineage>
        <taxon>Bacteria</taxon>
        <taxon>Pseudomonadati</taxon>
        <taxon>Pseudomonadota</taxon>
        <taxon>Gammaproteobacteria</taxon>
        <taxon>Alteromonadales</taxon>
        <taxon>Alteromonadaceae</taxon>
        <taxon>Agaribacter</taxon>
    </lineage>
</organism>
<name>A0AA37SZV1_9ALTE</name>
<keyword evidence="3" id="KW-1185">Reference proteome</keyword>
<dbReference type="Pfam" id="PF04338">
    <property type="entry name" value="DUF481"/>
    <property type="match status" value="1"/>
</dbReference>
<dbReference type="RefSeq" id="WP_284217335.1">
    <property type="nucleotide sequence ID" value="NZ_BSOT01000005.1"/>
</dbReference>
<comment type="caution">
    <text evidence="2">The sequence shown here is derived from an EMBL/GenBank/DDBJ whole genome shotgun (WGS) entry which is preliminary data.</text>
</comment>
<evidence type="ECO:0000313" key="3">
    <source>
        <dbReference type="Proteomes" id="UP001156601"/>
    </source>
</evidence>
<dbReference type="AlphaFoldDB" id="A0AA37SZV1"/>
<keyword evidence="1" id="KW-0732">Signal</keyword>